<dbReference type="InterPro" id="IPR004763">
    <property type="entry name" value="CusA-like"/>
</dbReference>
<dbReference type="NCBIfam" id="TIGR00914">
    <property type="entry name" value="2A0601"/>
    <property type="match status" value="1"/>
</dbReference>
<dbReference type="Gene3D" id="1.20.1640.10">
    <property type="entry name" value="Multidrug efflux transporter AcrB transmembrane domain"/>
    <property type="match status" value="2"/>
</dbReference>
<dbReference type="GO" id="GO:0042910">
    <property type="term" value="F:xenobiotic transmembrane transporter activity"/>
    <property type="evidence" value="ECO:0007669"/>
    <property type="project" value="TreeGrafter"/>
</dbReference>
<accession>S6AIN4</accession>
<feature type="transmembrane region" description="Helical" evidence="8">
    <location>
        <begin position="867"/>
        <end position="886"/>
    </location>
</feature>
<dbReference type="eggNOG" id="COG3696">
    <property type="taxonomic scope" value="Bacteria"/>
</dbReference>
<dbReference type="Gene3D" id="3.30.70.1320">
    <property type="entry name" value="Multidrug efflux transporter AcrB pore domain like"/>
    <property type="match status" value="1"/>
</dbReference>
<evidence type="ECO:0000256" key="6">
    <source>
        <dbReference type="ARBA" id="ARBA00022989"/>
    </source>
</evidence>
<evidence type="ECO:0000256" key="1">
    <source>
        <dbReference type="ARBA" id="ARBA00004651"/>
    </source>
</evidence>
<dbReference type="Gene3D" id="3.30.2090.10">
    <property type="entry name" value="Multidrug efflux transporter AcrB TolC docking domain, DN and DC subdomains"/>
    <property type="match status" value="2"/>
</dbReference>
<dbReference type="GO" id="GO:0008324">
    <property type="term" value="F:monoatomic cation transmembrane transporter activity"/>
    <property type="evidence" value="ECO:0007669"/>
    <property type="project" value="InterPro"/>
</dbReference>
<dbReference type="GO" id="GO:0005886">
    <property type="term" value="C:plasma membrane"/>
    <property type="evidence" value="ECO:0007669"/>
    <property type="project" value="UniProtKB-SubCell"/>
</dbReference>
<dbReference type="STRING" id="1163617.SCD_n02303"/>
<sequence>MIDRLITFVLQQRAFIIAGALALIAVGWYAVNNVPVEAFPDVQDVQVQIVTQMPGTAPEEVERILSLPIEREMSGVPRMTQLRSVSITGLSVVTLTFSDGTDDYFARQQVLEKLQNISLPPNVQPSLAPLSTAVGEVYRYVLDVPAAMPLYEIRALQDWVIRPSLRHVPGVADVVSFGGTVKEYQIKVNPYLLKKHGVSIDQVAQALINNSANSGGGLMKRGDEALVIRGLGLIERLEDIGRVTVSVKDGKPVLVDDIGEVVIGPRTRSGVVSYNEHDDVVLGIVQMTKGQNPTKVVAALKDRIAEVAQKLPPGVRIVQVYDRTELVSHTVHTVSENLIVGAVLVVAILVLFLRSVYAAVVVAVVIPLSLLVAFALMHFKGVAANLISLGTVDFGIIVDGAVVLVEALMVKLALGKQDGSPHHAGYSWRMHTLKATAVEMGHPILFSKVIIILAFLPIFTFERVEGRIFTPMALTLSFAILGAILLTLTLVPALLSFILKNHDLAEKHSPWMHRLQEKYKALLVWSLAKRGKIVLVSAGLLALALALAPQLGSEFLPKLDEGNIWLTITLPPATHIDKTKEIELQVRGILRAYPEVTKVISHVGRPDDGTDPKGPNNLEIFADLKAKGEWRFADKEALIADMTRKIHTLPGVPTNFSQVIEDNVEESISGVKGEIAIKIFGPDLDILEDKAEQVAAILNTIRGAADVAAIKVHGQTELDIALNRERMSRYGINVSDVNATIQTALAGAVVNTFYERDRRFDITLRLQKSFRDAVDDVAELPVALPGNAGNIPLGSIADIEVKQGPTRITREAGGRYVAVKANLLGRDQGGFVAEAMEKVHAQLKLPQGYSMTWGGQFENQQRAMKRLAVIVPLSVLGIFVLLFWAFRSMRFAALVLLMVPFTWIGGLAGLALSGMHLSVSAAVGFIAVAGISVQNGVIMVEQFMENVRNGTELAEAVMEGATSRLRPILMTALMAGLGLLPAALSHGIGSETQRPFAAVIVGGIVSATIFTLLLLPLLFPVFCREGSGEESNS</sequence>
<dbReference type="InterPro" id="IPR027463">
    <property type="entry name" value="AcrB_DN_DC_subdom"/>
</dbReference>
<feature type="transmembrane region" description="Helical" evidence="8">
    <location>
        <begin position="892"/>
        <end position="912"/>
    </location>
</feature>
<feature type="transmembrane region" description="Helical" evidence="8">
    <location>
        <begin position="360"/>
        <end position="379"/>
    </location>
</feature>
<feature type="transmembrane region" description="Helical" evidence="8">
    <location>
        <begin position="473"/>
        <end position="499"/>
    </location>
</feature>
<dbReference type="AlphaFoldDB" id="S6AIN4"/>
<evidence type="ECO:0000256" key="4">
    <source>
        <dbReference type="ARBA" id="ARBA00022475"/>
    </source>
</evidence>
<evidence type="ECO:0000313" key="10">
    <source>
        <dbReference type="Proteomes" id="UP000015559"/>
    </source>
</evidence>
<keyword evidence="10" id="KW-1185">Reference proteome</keyword>
<dbReference type="SUPFAM" id="SSF82866">
    <property type="entry name" value="Multidrug efflux transporter AcrB transmembrane domain"/>
    <property type="match status" value="2"/>
</dbReference>
<proteinExistence type="inferred from homology"/>
<dbReference type="HOGENOM" id="CLU_002755_1_2_4"/>
<feature type="transmembrane region" description="Helical" evidence="8">
    <location>
        <begin position="965"/>
        <end position="984"/>
    </location>
</feature>
<dbReference type="Gene3D" id="3.30.70.1440">
    <property type="entry name" value="Multidrug efflux transporter AcrB pore domain"/>
    <property type="match status" value="1"/>
</dbReference>
<protein>
    <submittedName>
        <fullName evidence="9">Heavy metal efflux pump</fullName>
    </submittedName>
</protein>
<feature type="transmembrane region" description="Helical" evidence="8">
    <location>
        <begin position="334"/>
        <end position="353"/>
    </location>
</feature>
<evidence type="ECO:0000256" key="2">
    <source>
        <dbReference type="ARBA" id="ARBA00010942"/>
    </source>
</evidence>
<evidence type="ECO:0000256" key="8">
    <source>
        <dbReference type="SAM" id="Phobius"/>
    </source>
</evidence>
<evidence type="ECO:0000256" key="3">
    <source>
        <dbReference type="ARBA" id="ARBA00022448"/>
    </source>
</evidence>
<dbReference type="EMBL" id="AP013066">
    <property type="protein sequence ID" value="BAN36111.1"/>
    <property type="molecule type" value="Genomic_DNA"/>
</dbReference>
<keyword evidence="3" id="KW-0813">Transport</keyword>
<dbReference type="SUPFAM" id="SSF82693">
    <property type="entry name" value="Multidrug efflux transporter AcrB pore domain, PN1, PN2, PC1 and PC2 subdomains"/>
    <property type="match status" value="3"/>
</dbReference>
<keyword evidence="4" id="KW-1003">Cell membrane</keyword>
<dbReference type="RefSeq" id="WP_009205308.1">
    <property type="nucleotide sequence ID" value="NC_022357.1"/>
</dbReference>
<dbReference type="Pfam" id="PF00873">
    <property type="entry name" value="ACR_tran"/>
    <property type="match status" value="1"/>
</dbReference>
<dbReference type="PANTHER" id="PTHR32063">
    <property type="match status" value="1"/>
</dbReference>
<feature type="transmembrane region" description="Helical" evidence="8">
    <location>
        <begin position="12"/>
        <end position="31"/>
    </location>
</feature>
<keyword evidence="7 8" id="KW-0472">Membrane</keyword>
<dbReference type="Proteomes" id="UP000015559">
    <property type="component" value="Chromosome"/>
</dbReference>
<dbReference type="SUPFAM" id="SSF82714">
    <property type="entry name" value="Multidrug efflux transporter AcrB TolC docking domain, DN and DC subdomains"/>
    <property type="match status" value="2"/>
</dbReference>
<dbReference type="Gene3D" id="3.30.70.1430">
    <property type="entry name" value="Multidrug efflux transporter AcrB pore domain"/>
    <property type="match status" value="2"/>
</dbReference>
<dbReference type="PANTHER" id="PTHR32063:SF12">
    <property type="entry name" value="CATION EFFLUX SYSTEM PROTEIN"/>
    <property type="match status" value="1"/>
</dbReference>
<feature type="transmembrane region" description="Helical" evidence="8">
    <location>
        <begin position="996"/>
        <end position="1019"/>
    </location>
</feature>
<organism evidence="9 10">
    <name type="scientific">Sulfuricella denitrificans (strain DSM 22764 / NBRC 105220 / skB26)</name>
    <dbReference type="NCBI Taxonomy" id="1163617"/>
    <lineage>
        <taxon>Bacteria</taxon>
        <taxon>Pseudomonadati</taxon>
        <taxon>Pseudomonadota</taxon>
        <taxon>Betaproteobacteria</taxon>
        <taxon>Nitrosomonadales</taxon>
        <taxon>Sulfuricellaceae</taxon>
        <taxon>Sulfuricella</taxon>
    </lineage>
</organism>
<name>S6AIN4_SULDS</name>
<keyword evidence="6 8" id="KW-1133">Transmembrane helix</keyword>
<reference evidence="9 10" key="1">
    <citation type="journal article" date="2012" name="Appl. Environ. Microbiol.">
        <title>Draft genome sequence of a psychrotolerant sulfur-oxidizing bacterium, Sulfuricella denitrificans skB26, and proteomic insights into cold adaptation.</title>
        <authorList>
            <person name="Watanabe T."/>
            <person name="Kojima H."/>
            <person name="Fukui M."/>
        </authorList>
    </citation>
    <scope>NUCLEOTIDE SEQUENCE [LARGE SCALE GENOMIC DNA]</scope>
    <source>
        <strain evidence="10">skB26</strain>
    </source>
</reference>
<evidence type="ECO:0000256" key="7">
    <source>
        <dbReference type="ARBA" id="ARBA00023136"/>
    </source>
</evidence>
<dbReference type="InterPro" id="IPR001036">
    <property type="entry name" value="Acrflvin-R"/>
</dbReference>
<comment type="subcellular location">
    <subcellularLocation>
        <location evidence="1">Cell membrane</location>
        <topology evidence="1">Multi-pass membrane protein</topology>
    </subcellularLocation>
</comment>
<dbReference type="PRINTS" id="PR00702">
    <property type="entry name" value="ACRIFLAVINRP"/>
</dbReference>
<evidence type="ECO:0000313" key="9">
    <source>
        <dbReference type="EMBL" id="BAN36111.1"/>
    </source>
</evidence>
<dbReference type="OrthoDB" id="9176633at2"/>
<feature type="transmembrane region" description="Helical" evidence="8">
    <location>
        <begin position="919"/>
        <end position="940"/>
    </location>
</feature>
<feature type="transmembrane region" description="Helical" evidence="8">
    <location>
        <begin position="440"/>
        <end position="461"/>
    </location>
</feature>
<evidence type="ECO:0000256" key="5">
    <source>
        <dbReference type="ARBA" id="ARBA00022692"/>
    </source>
</evidence>
<dbReference type="KEGG" id="sdr:SCD_n02303"/>
<gene>
    <name evidence="9" type="ORF">SCD_n02303</name>
</gene>
<keyword evidence="5 8" id="KW-0812">Transmembrane</keyword>
<comment type="similarity">
    <text evidence="2">Belongs to the resistance-nodulation-cell division (RND) (TC 2.A.6) family.</text>
</comment>